<feature type="transmembrane region" description="Helical" evidence="1">
    <location>
        <begin position="37"/>
        <end position="54"/>
    </location>
</feature>
<sequence>MHRRTWLLLPAGVSLLAGLDAALLLLEVPAPVDAAHLPTAHGILMVLGFLGTLISLERAVALRSPWAYAAPALLGAGGVMLAAGPRLLGQALLIDGLVAFLAIAVLLGGRQGDGATAVEVLAVSHALAAAILWTRLEVSALLPLLVGFVVWTIAAERVELARLTLGRGADHRLLVLAAVYAAGSATALLSPAIGSRLAALTLVALCAWLPRHDVARHTIRSRGLPRFSAAAMLAAWGWLAVAALTWLAIGPPTGRASYDIVVHGVFLGFAMSMVLAHAPVILPAVIRRPLPYRAFLWLPLVVLHVALAARVAGDVSGIDRLWQAGGVGTVTALLLLPVTAITSVLLGPNTSRREPAPVPQKVHT</sequence>
<dbReference type="AlphaFoldDB" id="N0E3Y7"/>
<keyword evidence="1" id="KW-0812">Transmembrane</keyword>
<dbReference type="Proteomes" id="UP000013167">
    <property type="component" value="Unassembled WGS sequence"/>
</dbReference>
<feature type="transmembrane region" description="Helical" evidence="1">
    <location>
        <begin position="261"/>
        <end position="282"/>
    </location>
</feature>
<reference evidence="2 3" key="1">
    <citation type="journal article" date="2013" name="ISME J.">
        <title>A metabolic model for members of the genus Tetrasphaera involved in enhanced biological phosphorus removal.</title>
        <authorList>
            <person name="Kristiansen R."/>
            <person name="Nguyen H.T.T."/>
            <person name="Saunders A.M."/>
            <person name="Nielsen J.L."/>
            <person name="Wimmer R."/>
            <person name="Le V.Q."/>
            <person name="McIlroy S.J."/>
            <person name="Petrovski S."/>
            <person name="Seviour R.J."/>
            <person name="Calteau A."/>
            <person name="Nielsen K.L."/>
            <person name="Nielsen P.H."/>
        </authorList>
    </citation>
    <scope>NUCLEOTIDE SEQUENCE [LARGE SCALE GENOMIC DNA]</scope>
    <source>
        <strain evidence="2 3">Lp2</strain>
    </source>
</reference>
<comment type="caution">
    <text evidence="2">The sequence shown here is derived from an EMBL/GenBank/DDBJ whole genome shotgun (WGS) entry which is preliminary data.</text>
</comment>
<dbReference type="HOGENOM" id="CLU_047686_0_0_11"/>
<organism evidence="2 3">
    <name type="scientific">Phycicoccus elongatus Lp2</name>
    <dbReference type="NCBI Taxonomy" id="1193181"/>
    <lineage>
        <taxon>Bacteria</taxon>
        <taxon>Bacillati</taxon>
        <taxon>Actinomycetota</taxon>
        <taxon>Actinomycetes</taxon>
        <taxon>Micrococcales</taxon>
        <taxon>Intrasporangiaceae</taxon>
        <taxon>Phycicoccus</taxon>
    </lineage>
</organism>
<dbReference type="STRING" id="1193181.BN10_250004"/>
<dbReference type="OrthoDB" id="9811974at2"/>
<evidence type="ECO:0008006" key="4">
    <source>
        <dbReference type="Google" id="ProtNLM"/>
    </source>
</evidence>
<name>N0E3Y7_9MICO</name>
<gene>
    <name evidence="2" type="ORF">BN10_250004</name>
</gene>
<keyword evidence="1" id="KW-0472">Membrane</keyword>
<evidence type="ECO:0000256" key="1">
    <source>
        <dbReference type="SAM" id="Phobius"/>
    </source>
</evidence>
<proteinExistence type="predicted"/>
<feature type="transmembrane region" description="Helical" evidence="1">
    <location>
        <begin position="66"/>
        <end position="84"/>
    </location>
</feature>
<feature type="transmembrane region" description="Helical" evidence="1">
    <location>
        <begin position="324"/>
        <end position="346"/>
    </location>
</feature>
<feature type="transmembrane region" description="Helical" evidence="1">
    <location>
        <begin position="227"/>
        <end position="249"/>
    </location>
</feature>
<feature type="transmembrane region" description="Helical" evidence="1">
    <location>
        <begin position="294"/>
        <end position="312"/>
    </location>
</feature>
<accession>N0E3Y7</accession>
<evidence type="ECO:0000313" key="3">
    <source>
        <dbReference type="Proteomes" id="UP000013167"/>
    </source>
</evidence>
<evidence type="ECO:0000313" key="2">
    <source>
        <dbReference type="EMBL" id="CCH69609.1"/>
    </source>
</evidence>
<keyword evidence="3" id="KW-1185">Reference proteome</keyword>
<feature type="transmembrane region" description="Helical" evidence="1">
    <location>
        <begin position="140"/>
        <end position="161"/>
    </location>
</feature>
<feature type="transmembrane region" description="Helical" evidence="1">
    <location>
        <begin position="90"/>
        <end position="109"/>
    </location>
</feature>
<protein>
    <recommendedName>
        <fullName evidence="4">NnrS family protein</fullName>
    </recommendedName>
</protein>
<dbReference type="RefSeq" id="WP_010849519.1">
    <property type="nucleotide sequence ID" value="NZ_HF570956.1"/>
</dbReference>
<feature type="transmembrane region" description="Helical" evidence="1">
    <location>
        <begin position="173"/>
        <end position="191"/>
    </location>
</feature>
<dbReference type="eggNOG" id="COG4243">
    <property type="taxonomic scope" value="Bacteria"/>
</dbReference>
<keyword evidence="1" id="KW-1133">Transmembrane helix</keyword>
<dbReference type="EMBL" id="CAIZ01000092">
    <property type="protein sequence ID" value="CCH69609.1"/>
    <property type="molecule type" value="Genomic_DNA"/>
</dbReference>